<name>A0ABD0M1Z7_9CAEN</name>
<comment type="caution">
    <text evidence="2">The sequence shown here is derived from an EMBL/GenBank/DDBJ whole genome shotgun (WGS) entry which is preliminary data.</text>
</comment>
<evidence type="ECO:0000313" key="2">
    <source>
        <dbReference type="EMBL" id="KAK7505344.1"/>
    </source>
</evidence>
<sequence>MDDPARTRYSTDCNHQPAPAIPLTHQSCLVQHQHGCPSFQTDSAQCPARVNLQDALRAHYALQVMVHGLDANMVPGTKSYTYNSPPPPNKRSFFFSPTQCPLG</sequence>
<reference evidence="2 3" key="1">
    <citation type="journal article" date="2023" name="Sci. Data">
        <title>Genome assembly of the Korean intertidal mud-creeper Batillaria attramentaria.</title>
        <authorList>
            <person name="Patra A.K."/>
            <person name="Ho P.T."/>
            <person name="Jun S."/>
            <person name="Lee S.J."/>
            <person name="Kim Y."/>
            <person name="Won Y.J."/>
        </authorList>
    </citation>
    <scope>NUCLEOTIDE SEQUENCE [LARGE SCALE GENOMIC DNA]</scope>
    <source>
        <strain evidence="2">Wonlab-2016</strain>
    </source>
</reference>
<organism evidence="2 3">
    <name type="scientific">Batillaria attramentaria</name>
    <dbReference type="NCBI Taxonomy" id="370345"/>
    <lineage>
        <taxon>Eukaryota</taxon>
        <taxon>Metazoa</taxon>
        <taxon>Spiralia</taxon>
        <taxon>Lophotrochozoa</taxon>
        <taxon>Mollusca</taxon>
        <taxon>Gastropoda</taxon>
        <taxon>Caenogastropoda</taxon>
        <taxon>Sorbeoconcha</taxon>
        <taxon>Cerithioidea</taxon>
        <taxon>Batillariidae</taxon>
        <taxon>Batillaria</taxon>
    </lineage>
</organism>
<accession>A0ABD0M1Z7</accession>
<dbReference type="Proteomes" id="UP001519460">
    <property type="component" value="Unassembled WGS sequence"/>
</dbReference>
<dbReference type="EMBL" id="JACVVK020000011">
    <property type="protein sequence ID" value="KAK7505344.1"/>
    <property type="molecule type" value="Genomic_DNA"/>
</dbReference>
<feature type="non-terminal residue" evidence="2">
    <location>
        <position position="103"/>
    </location>
</feature>
<dbReference type="AlphaFoldDB" id="A0ABD0M1Z7"/>
<evidence type="ECO:0000256" key="1">
    <source>
        <dbReference type="SAM" id="MobiDB-lite"/>
    </source>
</evidence>
<gene>
    <name evidence="2" type="ORF">BaRGS_00003506</name>
</gene>
<evidence type="ECO:0000313" key="3">
    <source>
        <dbReference type="Proteomes" id="UP001519460"/>
    </source>
</evidence>
<protein>
    <submittedName>
        <fullName evidence="2">Uncharacterized protein</fullName>
    </submittedName>
</protein>
<keyword evidence="3" id="KW-1185">Reference proteome</keyword>
<proteinExistence type="predicted"/>
<feature type="region of interest" description="Disordered" evidence="1">
    <location>
        <begin position="79"/>
        <end position="103"/>
    </location>
</feature>